<comment type="pathway">
    <text evidence="1">Protein modification; protein ubiquitination.</text>
</comment>
<dbReference type="GO" id="GO:0008270">
    <property type="term" value="F:zinc ion binding"/>
    <property type="evidence" value="ECO:0007669"/>
    <property type="project" value="UniProtKB-KW"/>
</dbReference>
<dbReference type="SUPFAM" id="SSF57850">
    <property type="entry name" value="RING/U-box"/>
    <property type="match status" value="1"/>
</dbReference>
<dbReference type="GO" id="GO:0016567">
    <property type="term" value="P:protein ubiquitination"/>
    <property type="evidence" value="ECO:0007669"/>
    <property type="project" value="UniProtKB-UniPathway"/>
</dbReference>
<dbReference type="OrthoDB" id="8062037at2759"/>
<keyword evidence="2" id="KW-0479">Metal-binding</keyword>
<feature type="domain" description="RING-type" evidence="8">
    <location>
        <begin position="178"/>
        <end position="202"/>
    </location>
</feature>
<evidence type="ECO:0000256" key="4">
    <source>
        <dbReference type="ARBA" id="ARBA00022786"/>
    </source>
</evidence>
<dbReference type="Pfam" id="PF12678">
    <property type="entry name" value="zf-rbx1"/>
    <property type="match status" value="1"/>
</dbReference>
<dbReference type="Proteomes" id="UP000253472">
    <property type="component" value="Unassembled WGS sequence"/>
</dbReference>
<keyword evidence="4" id="KW-0833">Ubl conjugation pathway</keyword>
<proteinExistence type="predicted"/>
<keyword evidence="3 6" id="KW-0863">Zinc-finger</keyword>
<feature type="compositionally biased region" description="Basic and acidic residues" evidence="7">
    <location>
        <begin position="207"/>
        <end position="221"/>
    </location>
</feature>
<dbReference type="InterPro" id="IPR001841">
    <property type="entry name" value="Znf_RING"/>
</dbReference>
<dbReference type="EMBL" id="QLNQ01000018">
    <property type="protein sequence ID" value="RCK66067.1"/>
    <property type="molecule type" value="Genomic_DNA"/>
</dbReference>
<feature type="compositionally biased region" description="Low complexity" evidence="7">
    <location>
        <begin position="347"/>
        <end position="358"/>
    </location>
</feature>
<feature type="region of interest" description="Disordered" evidence="7">
    <location>
        <begin position="339"/>
        <end position="426"/>
    </location>
</feature>
<evidence type="ECO:0000256" key="7">
    <source>
        <dbReference type="SAM" id="MobiDB-lite"/>
    </source>
</evidence>
<evidence type="ECO:0000259" key="8">
    <source>
        <dbReference type="PROSITE" id="PS50089"/>
    </source>
</evidence>
<feature type="compositionally biased region" description="Low complexity" evidence="7">
    <location>
        <begin position="366"/>
        <end position="375"/>
    </location>
</feature>
<evidence type="ECO:0000256" key="1">
    <source>
        <dbReference type="ARBA" id="ARBA00004906"/>
    </source>
</evidence>
<feature type="region of interest" description="Disordered" evidence="7">
    <location>
        <begin position="207"/>
        <end position="226"/>
    </location>
</feature>
<evidence type="ECO:0000256" key="6">
    <source>
        <dbReference type="PROSITE-ProRule" id="PRU00175"/>
    </source>
</evidence>
<dbReference type="GO" id="GO:0005737">
    <property type="term" value="C:cytoplasm"/>
    <property type="evidence" value="ECO:0007669"/>
    <property type="project" value="TreeGrafter"/>
</dbReference>
<dbReference type="InterPro" id="IPR013083">
    <property type="entry name" value="Znf_RING/FYVE/PHD"/>
</dbReference>
<accession>A0A367YJX8</accession>
<evidence type="ECO:0000256" key="2">
    <source>
        <dbReference type="ARBA" id="ARBA00022723"/>
    </source>
</evidence>
<name>A0A367YJX8_9ASCO</name>
<sequence length="426" mass="49245">MDDFVIDFELLEEENNYIQPFLETIFNSRRKKPASEEAIASLEKVDVSKLTDKFCTICYDEFSIPSNEHDGLKSSHSSQAGDGFEAVLENDKRLKTTLAEYDIHKEPLIETSKFNDPLMFFPTDPGGVLYSRFPQRNLATFDEVTMEDQFPGYKKWRSPTPKLEKYQKEGHIAVKMPECEHVFGLPCIVEWLKSNVSCPLCRKEVEAKNENSRKSKREAMEQRTLSNFNDREVMLDHMENHSTDVFNPFRRPYNPRITPITDSYMHQEWSTPYSQSRVGAMDPDVVMPRKFPCGDPIVSRRRNTFRPLSRTVNRVTTNGPFGGDRRSVRVDNNVIVYNEDELEDEYNSNPTTASTNNDDNNDNDNTDATGSNGNDSETRTARFVESEDERSDERRRRRRSASNESSRSARRVIFSPHTTNIDDLHD</sequence>
<gene>
    <name evidence="9" type="primary">SAN1_0</name>
    <name evidence="9" type="ORF">Cantr_01822</name>
</gene>
<dbReference type="PANTHER" id="PTHR15710">
    <property type="entry name" value="E3 UBIQUITIN-PROTEIN LIGASE PRAJA"/>
    <property type="match status" value="1"/>
</dbReference>
<feature type="compositionally biased region" description="Basic and acidic residues" evidence="7">
    <location>
        <begin position="376"/>
        <end position="385"/>
    </location>
</feature>
<dbReference type="PROSITE" id="PS50089">
    <property type="entry name" value="ZF_RING_2"/>
    <property type="match status" value="1"/>
</dbReference>
<dbReference type="PANTHER" id="PTHR15710:SF77">
    <property type="entry name" value="RING-H2 FINGER PROTEIN ATL21B"/>
    <property type="match status" value="1"/>
</dbReference>
<dbReference type="GO" id="GO:0051603">
    <property type="term" value="P:proteolysis involved in protein catabolic process"/>
    <property type="evidence" value="ECO:0007669"/>
    <property type="project" value="UniProtKB-ARBA"/>
</dbReference>
<protein>
    <submittedName>
        <fullName evidence="9">Protein SAN1</fullName>
    </submittedName>
</protein>
<dbReference type="InterPro" id="IPR024766">
    <property type="entry name" value="Znf_RING_H2"/>
</dbReference>
<dbReference type="UniPathway" id="UPA00143"/>
<evidence type="ECO:0000256" key="5">
    <source>
        <dbReference type="ARBA" id="ARBA00022833"/>
    </source>
</evidence>
<comment type="caution">
    <text evidence="9">The sequence shown here is derived from an EMBL/GenBank/DDBJ whole genome shotgun (WGS) entry which is preliminary data.</text>
</comment>
<evidence type="ECO:0000256" key="3">
    <source>
        <dbReference type="ARBA" id="ARBA00022771"/>
    </source>
</evidence>
<evidence type="ECO:0000313" key="10">
    <source>
        <dbReference type="Proteomes" id="UP000253472"/>
    </source>
</evidence>
<reference evidence="9 10" key="1">
    <citation type="submission" date="2018-06" db="EMBL/GenBank/DDBJ databases">
        <title>Whole genome sequencing of Candida tropicalis (genome annotated by CSBL at Korea University).</title>
        <authorList>
            <person name="Ahn J."/>
        </authorList>
    </citation>
    <scope>NUCLEOTIDE SEQUENCE [LARGE SCALE GENOMIC DNA]</scope>
    <source>
        <strain evidence="9 10">ATCC 20962</strain>
    </source>
</reference>
<keyword evidence="10" id="KW-1185">Reference proteome</keyword>
<organism evidence="9 10">
    <name type="scientific">Candida viswanathii</name>
    <dbReference type="NCBI Taxonomy" id="5486"/>
    <lineage>
        <taxon>Eukaryota</taxon>
        <taxon>Fungi</taxon>
        <taxon>Dikarya</taxon>
        <taxon>Ascomycota</taxon>
        <taxon>Saccharomycotina</taxon>
        <taxon>Pichiomycetes</taxon>
        <taxon>Debaryomycetaceae</taxon>
        <taxon>Candida/Lodderomyces clade</taxon>
        <taxon>Candida</taxon>
    </lineage>
</organism>
<dbReference type="Gene3D" id="3.30.40.10">
    <property type="entry name" value="Zinc/RING finger domain, C3HC4 (zinc finger)"/>
    <property type="match status" value="1"/>
</dbReference>
<dbReference type="STRING" id="5486.A0A367YJX8"/>
<dbReference type="GO" id="GO:0061630">
    <property type="term" value="F:ubiquitin protein ligase activity"/>
    <property type="evidence" value="ECO:0007669"/>
    <property type="project" value="TreeGrafter"/>
</dbReference>
<dbReference type="AlphaFoldDB" id="A0A367YJX8"/>
<keyword evidence="5" id="KW-0862">Zinc</keyword>
<evidence type="ECO:0000313" key="9">
    <source>
        <dbReference type="EMBL" id="RCK66067.1"/>
    </source>
</evidence>